<organism evidence="8 9">
    <name type="scientific">Iris pallida</name>
    <name type="common">Sweet iris</name>
    <dbReference type="NCBI Taxonomy" id="29817"/>
    <lineage>
        <taxon>Eukaryota</taxon>
        <taxon>Viridiplantae</taxon>
        <taxon>Streptophyta</taxon>
        <taxon>Embryophyta</taxon>
        <taxon>Tracheophyta</taxon>
        <taxon>Spermatophyta</taxon>
        <taxon>Magnoliopsida</taxon>
        <taxon>Liliopsida</taxon>
        <taxon>Asparagales</taxon>
        <taxon>Iridaceae</taxon>
        <taxon>Iridoideae</taxon>
        <taxon>Irideae</taxon>
        <taxon>Iris</taxon>
    </lineage>
</organism>
<name>A0AAX6F0Z0_IRIPA</name>
<dbReference type="Gene3D" id="1.10.220.150">
    <property type="entry name" value="Arf GTPase activating protein"/>
    <property type="match status" value="1"/>
</dbReference>
<dbReference type="PANTHER" id="PTHR46419:SF2">
    <property type="entry name" value="ADP-RIBOSYLATION FACTOR GTPASE-ACTIVATING PROTEIN AGD5"/>
    <property type="match status" value="1"/>
</dbReference>
<sequence length="513" mass="55602">MNEKASVSRELDAKHKKIIEGLLRLPENKHCADCKAKGPRWASVNLGIFICMQCSGIHRSLGVHISKVRSATLDTWLPEQVAFIQTMGNEKANNYWEAELPTHYDRVGIENFIRAKYEDKRWIPRNSTSKSPAKSQERSNLESGQRSDDRERQEPTSNKECTSSIEYTEVQNDPPPQNTKKTILPVPKLPSPVPSESKVQPVMPKVVSQRPQQPAPIAVNTTSSSPLKVDNNTDLFDMFSMEAPEGNGSTVDDDTSWANFQSSEAHSVSDEKDSTRAVESKSQTVLGIEDPFEDSLFVTPPSAPEISNTNVNAEDKPFQDENGTTRTVESKLGSTSGIEDLFKDTPPVTPPSAQEKSRTNVKDDILNLFDKSNMVSPFAIHQQQLAFLSQQQALLIAASKSGGIPSTVSGVAPQANLTNASPTTAGSWPNLAYQLPGLTPPGGQKDVNNYSQVASILPSSSVASPCPISSLAGPVNEATANEASKPSPSPANSSTKGSDFDFSSLTQGLFPKH</sequence>
<evidence type="ECO:0000256" key="4">
    <source>
        <dbReference type="ARBA" id="ARBA00022833"/>
    </source>
</evidence>
<feature type="compositionally biased region" description="Low complexity" evidence="6">
    <location>
        <begin position="480"/>
        <end position="494"/>
    </location>
</feature>
<feature type="compositionally biased region" description="Basic and acidic residues" evidence="6">
    <location>
        <begin position="135"/>
        <end position="154"/>
    </location>
</feature>
<keyword evidence="2" id="KW-0479">Metal-binding</keyword>
<evidence type="ECO:0000313" key="8">
    <source>
        <dbReference type="EMBL" id="KAJ6809635.1"/>
    </source>
</evidence>
<evidence type="ECO:0000313" key="9">
    <source>
        <dbReference type="Proteomes" id="UP001140949"/>
    </source>
</evidence>
<dbReference type="PRINTS" id="PR00405">
    <property type="entry name" value="REVINTRACTNG"/>
</dbReference>
<gene>
    <name evidence="8" type="ORF">M6B38_162445</name>
</gene>
<feature type="region of interest" description="Disordered" evidence="6">
    <location>
        <begin position="304"/>
        <end position="359"/>
    </location>
</feature>
<dbReference type="InterPro" id="IPR044520">
    <property type="entry name" value="ARF_GAP_AGD5/15"/>
</dbReference>
<dbReference type="Pfam" id="PF01412">
    <property type="entry name" value="ArfGap"/>
    <property type="match status" value="1"/>
</dbReference>
<dbReference type="CDD" id="cd08204">
    <property type="entry name" value="ArfGap"/>
    <property type="match status" value="1"/>
</dbReference>
<feature type="compositionally biased region" description="Basic and acidic residues" evidence="6">
    <location>
        <begin position="267"/>
        <end position="279"/>
    </location>
</feature>
<feature type="compositionally biased region" description="Polar residues" evidence="6">
    <location>
        <begin position="155"/>
        <end position="171"/>
    </location>
</feature>
<reference evidence="8" key="1">
    <citation type="journal article" date="2023" name="GigaByte">
        <title>Genome assembly of the bearded iris, Iris pallida Lam.</title>
        <authorList>
            <person name="Bruccoleri R.E."/>
            <person name="Oakeley E.J."/>
            <person name="Faust A.M.E."/>
            <person name="Altorfer M."/>
            <person name="Dessus-Babus S."/>
            <person name="Burckhardt D."/>
            <person name="Oertli M."/>
            <person name="Naumann U."/>
            <person name="Petersen F."/>
            <person name="Wong J."/>
        </authorList>
    </citation>
    <scope>NUCLEOTIDE SEQUENCE</scope>
    <source>
        <strain evidence="8">GSM-AAB239-AS_SAM_17_03QT</strain>
    </source>
</reference>
<dbReference type="GO" id="GO:0008270">
    <property type="term" value="F:zinc ion binding"/>
    <property type="evidence" value="ECO:0007669"/>
    <property type="project" value="UniProtKB-KW"/>
</dbReference>
<evidence type="ECO:0000256" key="6">
    <source>
        <dbReference type="SAM" id="MobiDB-lite"/>
    </source>
</evidence>
<dbReference type="SUPFAM" id="SSF57863">
    <property type="entry name" value="ArfGap/RecO-like zinc finger"/>
    <property type="match status" value="1"/>
</dbReference>
<feature type="region of interest" description="Disordered" evidence="6">
    <location>
        <begin position="124"/>
        <end position="282"/>
    </location>
</feature>
<feature type="compositionally biased region" description="Polar residues" evidence="6">
    <location>
        <begin position="219"/>
        <end position="234"/>
    </location>
</feature>
<reference evidence="8" key="2">
    <citation type="submission" date="2023-04" db="EMBL/GenBank/DDBJ databases">
        <authorList>
            <person name="Bruccoleri R.E."/>
            <person name="Oakeley E.J."/>
            <person name="Faust A.-M."/>
            <person name="Dessus-Babus S."/>
            <person name="Altorfer M."/>
            <person name="Burckhardt D."/>
            <person name="Oertli M."/>
            <person name="Naumann U."/>
            <person name="Petersen F."/>
            <person name="Wong J."/>
        </authorList>
    </citation>
    <scope>NUCLEOTIDE SEQUENCE</scope>
    <source>
        <strain evidence="8">GSM-AAB239-AS_SAM_17_03QT</strain>
        <tissue evidence="8">Leaf</tissue>
    </source>
</reference>
<dbReference type="PROSITE" id="PS50115">
    <property type="entry name" value="ARFGAP"/>
    <property type="match status" value="1"/>
</dbReference>
<feature type="region of interest" description="Disordered" evidence="6">
    <location>
        <begin position="471"/>
        <end position="513"/>
    </location>
</feature>
<feature type="compositionally biased region" description="Polar residues" evidence="6">
    <location>
        <begin position="495"/>
        <end position="507"/>
    </location>
</feature>
<feature type="domain" description="Arf-GAP" evidence="7">
    <location>
        <begin position="16"/>
        <end position="130"/>
    </location>
</feature>
<proteinExistence type="predicted"/>
<evidence type="ECO:0000256" key="3">
    <source>
        <dbReference type="ARBA" id="ARBA00022771"/>
    </source>
</evidence>
<feature type="compositionally biased region" description="Polar residues" evidence="6">
    <location>
        <begin position="256"/>
        <end position="266"/>
    </location>
</feature>
<evidence type="ECO:0000256" key="5">
    <source>
        <dbReference type="PROSITE-ProRule" id="PRU00288"/>
    </source>
</evidence>
<dbReference type="InterPro" id="IPR001164">
    <property type="entry name" value="ArfGAP_dom"/>
</dbReference>
<keyword evidence="1" id="KW-0343">GTPase activation</keyword>
<protein>
    <submittedName>
        <fullName evidence="8">ADP-ribosylation factor GTPase-activating protein AGD5 isoform X2</fullName>
    </submittedName>
</protein>
<dbReference type="Proteomes" id="UP001140949">
    <property type="component" value="Unassembled WGS sequence"/>
</dbReference>
<dbReference type="InterPro" id="IPR038508">
    <property type="entry name" value="ArfGAP_dom_sf"/>
</dbReference>
<dbReference type="SMART" id="SM00105">
    <property type="entry name" value="ArfGap"/>
    <property type="match status" value="1"/>
</dbReference>
<evidence type="ECO:0000256" key="2">
    <source>
        <dbReference type="ARBA" id="ARBA00022723"/>
    </source>
</evidence>
<dbReference type="AlphaFoldDB" id="A0AAX6F0Z0"/>
<dbReference type="GO" id="GO:0005096">
    <property type="term" value="F:GTPase activator activity"/>
    <property type="evidence" value="ECO:0007669"/>
    <property type="project" value="UniProtKB-KW"/>
</dbReference>
<accession>A0AAX6F0Z0</accession>
<keyword evidence="4" id="KW-0862">Zinc</keyword>
<dbReference type="EMBL" id="JANAVB010033015">
    <property type="protein sequence ID" value="KAJ6809635.1"/>
    <property type="molecule type" value="Genomic_DNA"/>
</dbReference>
<comment type="caution">
    <text evidence="8">The sequence shown here is derived from an EMBL/GenBank/DDBJ whole genome shotgun (WGS) entry which is preliminary data.</text>
</comment>
<feature type="compositionally biased region" description="Polar residues" evidence="6">
    <location>
        <begin position="321"/>
        <end position="337"/>
    </location>
</feature>
<feature type="compositionally biased region" description="Polar residues" evidence="6">
    <location>
        <begin position="125"/>
        <end position="134"/>
    </location>
</feature>
<evidence type="ECO:0000256" key="1">
    <source>
        <dbReference type="ARBA" id="ARBA00022468"/>
    </source>
</evidence>
<dbReference type="InterPro" id="IPR037278">
    <property type="entry name" value="ARFGAP/RecO"/>
</dbReference>
<dbReference type="PANTHER" id="PTHR46419">
    <property type="entry name" value="ADP-RIBOSYLATION FACTOR GTPASE-ACTIVATING PROTEIN AGD5"/>
    <property type="match status" value="1"/>
</dbReference>
<evidence type="ECO:0000259" key="7">
    <source>
        <dbReference type="PROSITE" id="PS50115"/>
    </source>
</evidence>
<keyword evidence="9" id="KW-1185">Reference proteome</keyword>
<dbReference type="FunFam" id="1.10.220.150:FF:000009">
    <property type="entry name" value="stromal membrane-associated protein 1 isoform X1"/>
    <property type="match status" value="1"/>
</dbReference>
<keyword evidence="3 5" id="KW-0863">Zinc-finger</keyword>